<dbReference type="KEGG" id="bhy:BHWA1_01035"/>
<proteinExistence type="predicted"/>
<evidence type="ECO:0000313" key="3">
    <source>
        <dbReference type="Proteomes" id="UP000001803"/>
    </source>
</evidence>
<evidence type="ECO:0000259" key="1">
    <source>
        <dbReference type="Pfam" id="PF09509"/>
    </source>
</evidence>
<dbReference type="InterPro" id="IPR012654">
    <property type="entry name" value="CHP02391"/>
</dbReference>
<sequence>MIDITILEQIIDYDLFKIIEDDYSKGHYNIVVTKSVDYFIDLLRMKSEEYNIDGDDLISKTLNLNKDKKPKLIIADLNTETGSSQQRGIASFAYGIHRYIRNPQFHGHYFNEEDIVDILIIISFVTKKIKSSETEYSKLDFFNELRDVHFDLREKYVNIILSKYPKEILPDYIVYGIDYVQNYQIDYKRYKLVLSWYVKNNIDVKNFYEKISKILEVHENENIIIMWLYILGDNIFNITEKAKLRAENVLIKSLLNSKNHDKKFYTIISILNECFFYLDFDNYIQLEEFIVKNIKEFKIPKDFYNIILNIMIINIAKFLECDFNIDEIIYYYVKNDFYNIFIYFYKLKSMQLDQIFLDDFNSLIIFSSKNLDNMISKYAHCNKLSNENKDKLKCRLDYILKYYDKIILEEKEYYDDVPF</sequence>
<dbReference type="EMBL" id="CP001357">
    <property type="protein sequence ID" value="ACN83518.1"/>
    <property type="molecule type" value="Genomic_DNA"/>
</dbReference>
<dbReference type="Pfam" id="PF09509">
    <property type="entry name" value="Hypoth_Ymh"/>
    <property type="match status" value="1"/>
</dbReference>
<gene>
    <name evidence="2" type="ordered locus">BHWA1_01035</name>
</gene>
<dbReference type="NCBIfam" id="TIGR02391">
    <property type="entry name" value="hypoth_ymh"/>
    <property type="match status" value="1"/>
</dbReference>
<evidence type="ECO:0000313" key="2">
    <source>
        <dbReference type="EMBL" id="ACN83518.1"/>
    </source>
</evidence>
<reference evidence="2 3" key="1">
    <citation type="journal article" date="2009" name="PLoS ONE">
        <title>Genome sequence of the pathogenic intestinal spirochete Brachyspira hyodysenteriae reveals adaptations to its lifestyle in the porcine large intestine.</title>
        <authorList>
            <person name="Bellgard M.I."/>
            <person name="Wanchanthuek P."/>
            <person name="La T."/>
            <person name="Ryan K."/>
            <person name="Moolhuijzen P."/>
            <person name="Albertyn Z."/>
            <person name="Shaban B."/>
            <person name="Motro Y."/>
            <person name="Dunn D.S."/>
            <person name="Schibeci D."/>
            <person name="Hunter A."/>
            <person name="Barrero R."/>
            <person name="Phillips N.D."/>
            <person name="Hampson D.J."/>
        </authorList>
    </citation>
    <scope>NUCLEOTIDE SEQUENCE [LARGE SCALE GENOMIC DNA]</scope>
    <source>
        <strain evidence="3">ATCC 49526 / WA1</strain>
    </source>
</reference>
<keyword evidence="3" id="KW-1185">Reference proteome</keyword>
<dbReference type="Proteomes" id="UP000001803">
    <property type="component" value="Chromosome"/>
</dbReference>
<name>A0A3B6VGL5_BRAHW</name>
<feature type="domain" description="Conserved hypothetical protein CHP02391" evidence="1">
    <location>
        <begin position="13"/>
        <end position="129"/>
    </location>
</feature>
<accession>A0A3B6VGL5</accession>
<dbReference type="AlphaFoldDB" id="A0A3B6VGL5"/>
<organism evidence="2 3">
    <name type="scientific">Brachyspira hyodysenteriae (strain ATCC 49526 / WA1)</name>
    <dbReference type="NCBI Taxonomy" id="565034"/>
    <lineage>
        <taxon>Bacteria</taxon>
        <taxon>Pseudomonadati</taxon>
        <taxon>Spirochaetota</taxon>
        <taxon>Spirochaetia</taxon>
        <taxon>Brachyspirales</taxon>
        <taxon>Brachyspiraceae</taxon>
        <taxon>Brachyspira</taxon>
    </lineage>
</organism>
<protein>
    <recommendedName>
        <fullName evidence="1">Conserved hypothetical protein CHP02391 domain-containing protein</fullName>
    </recommendedName>
</protein>